<proteinExistence type="predicted"/>
<evidence type="ECO:0000256" key="3">
    <source>
        <dbReference type="ARBA" id="ARBA00020586"/>
    </source>
</evidence>
<accession>A0ABP9B9Z1</accession>
<dbReference type="InterPro" id="IPR016181">
    <property type="entry name" value="Acyl_CoA_acyltransferase"/>
</dbReference>
<evidence type="ECO:0000259" key="5">
    <source>
        <dbReference type="SMART" id="SM01006"/>
    </source>
</evidence>
<evidence type="ECO:0000256" key="4">
    <source>
        <dbReference type="ARBA" id="ARBA00031122"/>
    </source>
</evidence>
<organism evidence="6 7">
    <name type="scientific">Streptomyces sanyensis</name>
    <dbReference type="NCBI Taxonomy" id="568869"/>
    <lineage>
        <taxon>Bacteria</taxon>
        <taxon>Bacillati</taxon>
        <taxon>Actinomycetota</taxon>
        <taxon>Actinomycetes</taxon>
        <taxon>Kitasatosporales</taxon>
        <taxon>Streptomycetaceae</taxon>
        <taxon>Streptomyces</taxon>
    </lineage>
</organism>
<dbReference type="PANTHER" id="PTHR31438">
    <property type="entry name" value="LYSINE N-ACYLTRANSFERASE C17G9.06C-RELATED"/>
    <property type="match status" value="1"/>
</dbReference>
<dbReference type="SMART" id="SM01006">
    <property type="entry name" value="AlcB"/>
    <property type="match status" value="1"/>
</dbReference>
<reference evidence="7" key="1">
    <citation type="journal article" date="2019" name="Int. J. Syst. Evol. Microbiol.">
        <title>The Global Catalogue of Microorganisms (GCM) 10K type strain sequencing project: providing services to taxonomists for standard genome sequencing and annotation.</title>
        <authorList>
            <consortium name="The Broad Institute Genomics Platform"/>
            <consortium name="The Broad Institute Genome Sequencing Center for Infectious Disease"/>
            <person name="Wu L."/>
            <person name="Ma J."/>
        </authorList>
    </citation>
    <scope>NUCLEOTIDE SEQUENCE [LARGE SCALE GENOMIC DNA]</scope>
    <source>
        <strain evidence="7">JCM 18324</strain>
    </source>
</reference>
<dbReference type="Proteomes" id="UP001501147">
    <property type="component" value="Unassembled WGS sequence"/>
</dbReference>
<dbReference type="Pfam" id="PF13523">
    <property type="entry name" value="Acetyltransf_8"/>
    <property type="match status" value="1"/>
</dbReference>
<comment type="caution">
    <text evidence="6">The sequence shown here is derived from an EMBL/GenBank/DDBJ whole genome shotgun (WGS) entry which is preliminary data.</text>
</comment>
<keyword evidence="7" id="KW-1185">Reference proteome</keyword>
<name>A0ABP9B9Z1_9ACTN</name>
<evidence type="ECO:0000256" key="2">
    <source>
        <dbReference type="ARBA" id="ARBA00005102"/>
    </source>
</evidence>
<comment type="pathway">
    <text evidence="2">Siderophore biosynthesis; mycobactin biosynthesis.</text>
</comment>
<dbReference type="PANTHER" id="PTHR31438:SF1">
    <property type="entry name" value="LYSINE N-ACYLTRANSFERASE C17G9.06C-RELATED"/>
    <property type="match status" value="1"/>
</dbReference>
<protein>
    <recommendedName>
        <fullName evidence="3">Lysine N-acyltransferase MbtK</fullName>
    </recommendedName>
    <alternativeName>
        <fullName evidence="4">Mycobactin synthase protein K</fullName>
    </alternativeName>
</protein>
<comment type="function">
    <text evidence="1">Acyltransferase required for the direct transfer of medium- to long-chain fatty acyl moieties from a carrier protein (MbtL) on to the epsilon-amino group of lysine residue in the mycobactin core.</text>
</comment>
<dbReference type="Gene3D" id="3.40.630.30">
    <property type="match status" value="1"/>
</dbReference>
<evidence type="ECO:0000313" key="7">
    <source>
        <dbReference type="Proteomes" id="UP001501147"/>
    </source>
</evidence>
<gene>
    <name evidence="6" type="ORF">GCM10023329_50680</name>
</gene>
<feature type="domain" description="Acyltransferase MbtK/IucB-like conserved" evidence="5">
    <location>
        <begin position="32"/>
        <end position="80"/>
    </location>
</feature>
<dbReference type="EMBL" id="BAABJV010000019">
    <property type="protein sequence ID" value="GAA4792534.1"/>
    <property type="molecule type" value="Genomic_DNA"/>
</dbReference>
<dbReference type="SUPFAM" id="SSF55729">
    <property type="entry name" value="Acyl-CoA N-acyltransferases (Nat)"/>
    <property type="match status" value="1"/>
</dbReference>
<dbReference type="RefSeq" id="WP_345615774.1">
    <property type="nucleotide sequence ID" value="NZ_BAABJV010000019.1"/>
</dbReference>
<evidence type="ECO:0000256" key="1">
    <source>
        <dbReference type="ARBA" id="ARBA00003818"/>
    </source>
</evidence>
<evidence type="ECO:0000313" key="6">
    <source>
        <dbReference type="EMBL" id="GAA4792534.1"/>
    </source>
</evidence>
<dbReference type="InterPro" id="IPR019432">
    <property type="entry name" value="Acyltransferase_MbtK/IucB-like"/>
</dbReference>
<sequence length="198" mass="22206">MTHDHHHTTVTPNDPATIYTEAIEGLGTLSMRPVVPDADATLLHSWVSRERARYWGMLGASRERVREIYAYLDSLTTHHAHLVHLDGRPVALFQTYEPAHDPVGDCYDVLPGDFGIHVLIGTPAGPARPGFTGALLGSFLAHLFEDPGRRRIVAEPDARNDRAVERFVRTGFTKGPEVELPEKRAQLVFLNREDFRRP</sequence>